<dbReference type="CDD" id="cd00167">
    <property type="entry name" value="SANT"/>
    <property type="match status" value="2"/>
</dbReference>
<dbReference type="PROSITE" id="PS51294">
    <property type="entry name" value="HTH_MYB"/>
    <property type="match status" value="2"/>
</dbReference>
<dbReference type="SMR" id="A0A1S4D831"/>
<dbReference type="InterPro" id="IPR009057">
    <property type="entry name" value="Homeodomain-like_sf"/>
</dbReference>
<dbReference type="PROSITE" id="PS50090">
    <property type="entry name" value="MYB_LIKE"/>
    <property type="match status" value="2"/>
</dbReference>
<comment type="subcellular location">
    <subcellularLocation>
        <location evidence="1">Nucleus</location>
    </subcellularLocation>
</comment>
<name>A0A1S4D831_TOBAC</name>
<dbReference type="InterPro" id="IPR001005">
    <property type="entry name" value="SANT/Myb"/>
</dbReference>
<dbReference type="SUPFAM" id="SSF46689">
    <property type="entry name" value="Homeodomain-like"/>
    <property type="match status" value="1"/>
</dbReference>
<dbReference type="GO" id="GO:0005634">
    <property type="term" value="C:nucleus"/>
    <property type="evidence" value="ECO:0000318"/>
    <property type="project" value="GO_Central"/>
</dbReference>
<dbReference type="InterPro" id="IPR017930">
    <property type="entry name" value="Myb_dom"/>
</dbReference>
<dbReference type="GO" id="GO:0000976">
    <property type="term" value="F:transcription cis-regulatory region binding"/>
    <property type="evidence" value="ECO:0007669"/>
    <property type="project" value="UniProtKB-ARBA"/>
</dbReference>
<dbReference type="RefSeq" id="XP_016509600.1">
    <property type="nucleotide sequence ID" value="XM_016654114.1"/>
</dbReference>
<dbReference type="InterPro" id="IPR044676">
    <property type="entry name" value="EOBI/EOBII-like_plant"/>
</dbReference>
<evidence type="ECO:0000256" key="3">
    <source>
        <dbReference type="ARBA" id="ARBA00023015"/>
    </source>
</evidence>
<dbReference type="GO" id="GO:0003700">
    <property type="term" value="F:DNA-binding transcription factor activity"/>
    <property type="evidence" value="ECO:0007669"/>
    <property type="project" value="InterPro"/>
</dbReference>
<dbReference type="PANTHER" id="PTHR45675:SF120">
    <property type="entry name" value="TRANSCRIPTION FACTOR MYB24-LIKE"/>
    <property type="match status" value="1"/>
</dbReference>
<dbReference type="OrthoDB" id="2143914at2759"/>
<evidence type="ECO:0000256" key="4">
    <source>
        <dbReference type="ARBA" id="ARBA00023125"/>
    </source>
</evidence>
<evidence type="ECO:0000256" key="2">
    <source>
        <dbReference type="ARBA" id="ARBA00022737"/>
    </source>
</evidence>
<keyword evidence="4" id="KW-0238">DNA-binding</keyword>
<dbReference type="KEGG" id="nta:107827054"/>
<evidence type="ECO:0000256" key="6">
    <source>
        <dbReference type="ARBA" id="ARBA00023242"/>
    </source>
</evidence>
<evidence type="ECO:0000256" key="5">
    <source>
        <dbReference type="ARBA" id="ARBA00023163"/>
    </source>
</evidence>
<sequence length="288" mass="33184">MIKTPPCLLFHVKKDLEDFISCKEKVEMRKGGWTLDEDSKLIHYISLLGQGRWDSLAHFAGLKRTGKSCRLRWMNYLRPNLRRGKLTPQEQLLILLLHFRFGNRWAKIAEQLPGRTDNEVKNYWRTKVQKHAKQLHCDVNSLQFRDFLYYQWLPRLTEQIRSTSSPQEQLMSSSSSTSHNNSTEVILENFTFLQAGINESTNITCPINQSTPNVAQVTSLIDDNIWNLSSGNWTSSGFEDEFYDLSSTDMAIYSNSQDQCHSWASAGSEVLLPDETLGLSDVDLWLFP</sequence>
<dbReference type="SMART" id="SM00717">
    <property type="entry name" value="SANT"/>
    <property type="match status" value="2"/>
</dbReference>
<dbReference type="OMA" id="NTSYNIW"/>
<gene>
    <name evidence="8" type="primary">LOC107827054</name>
</gene>
<proteinExistence type="predicted"/>
<organism evidence="7 8">
    <name type="scientific">Nicotiana tabacum</name>
    <name type="common">Common tobacco</name>
    <dbReference type="NCBI Taxonomy" id="4097"/>
    <lineage>
        <taxon>Eukaryota</taxon>
        <taxon>Viridiplantae</taxon>
        <taxon>Streptophyta</taxon>
        <taxon>Embryophyta</taxon>
        <taxon>Tracheophyta</taxon>
        <taxon>Spermatophyta</taxon>
        <taxon>Magnoliopsida</taxon>
        <taxon>eudicotyledons</taxon>
        <taxon>Gunneridae</taxon>
        <taxon>Pentapetalae</taxon>
        <taxon>asterids</taxon>
        <taxon>lamiids</taxon>
        <taxon>Solanales</taxon>
        <taxon>Solanaceae</taxon>
        <taxon>Nicotianoideae</taxon>
        <taxon>Nicotianeae</taxon>
        <taxon>Nicotiana</taxon>
    </lineage>
</organism>
<dbReference type="FunFam" id="1.10.10.60:FF:000011">
    <property type="entry name" value="Myb transcription factor"/>
    <property type="match status" value="1"/>
</dbReference>
<dbReference type="Pfam" id="PF00249">
    <property type="entry name" value="Myb_DNA-binding"/>
    <property type="match status" value="2"/>
</dbReference>
<evidence type="ECO:0000313" key="7">
    <source>
        <dbReference type="Proteomes" id="UP000790787"/>
    </source>
</evidence>
<dbReference type="Gene3D" id="1.10.10.60">
    <property type="entry name" value="Homeodomain-like"/>
    <property type="match status" value="2"/>
</dbReference>
<dbReference type="GeneID" id="107827054"/>
<keyword evidence="7" id="KW-1185">Reference proteome</keyword>
<evidence type="ECO:0000313" key="8">
    <source>
        <dbReference type="RefSeq" id="XP_016509600.1"/>
    </source>
</evidence>
<evidence type="ECO:0000256" key="1">
    <source>
        <dbReference type="ARBA" id="ARBA00004123"/>
    </source>
</evidence>
<keyword evidence="6" id="KW-0539">Nucleus</keyword>
<dbReference type="GO" id="GO:0043565">
    <property type="term" value="F:sequence-specific DNA binding"/>
    <property type="evidence" value="ECO:0000318"/>
    <property type="project" value="GO_Central"/>
</dbReference>
<keyword evidence="5" id="KW-0804">Transcription</keyword>
<keyword evidence="2" id="KW-0677">Repeat</keyword>
<reference evidence="7" key="1">
    <citation type="journal article" date="2014" name="Nat. Commun.">
        <title>The tobacco genome sequence and its comparison with those of tomato and potato.</title>
        <authorList>
            <person name="Sierro N."/>
            <person name="Battey J.N."/>
            <person name="Ouadi S."/>
            <person name="Bakaher N."/>
            <person name="Bovet L."/>
            <person name="Willig A."/>
            <person name="Goepfert S."/>
            <person name="Peitsch M.C."/>
            <person name="Ivanov N.V."/>
        </authorList>
    </citation>
    <scope>NUCLEOTIDE SEQUENCE [LARGE SCALE GENOMIC DNA]</scope>
</reference>
<accession>A0A1S4D831</accession>
<dbReference type="Proteomes" id="UP000790787">
    <property type="component" value="Chromosome 3"/>
</dbReference>
<reference evidence="8" key="2">
    <citation type="submission" date="2025-08" db="UniProtKB">
        <authorList>
            <consortium name="RefSeq"/>
        </authorList>
    </citation>
    <scope>IDENTIFICATION</scope>
</reference>
<dbReference type="PANTHER" id="PTHR45675">
    <property type="entry name" value="MYB TRANSCRIPTION FACTOR-RELATED-RELATED"/>
    <property type="match status" value="1"/>
</dbReference>
<dbReference type="PaxDb" id="4097-A0A1S4D831"/>
<keyword evidence="3" id="KW-0805">Transcription regulation</keyword>
<protein>
    <submittedName>
        <fullName evidence="8">Transcription factor MYB24-like</fullName>
    </submittedName>
</protein>
<dbReference type="GO" id="GO:0006355">
    <property type="term" value="P:regulation of DNA-templated transcription"/>
    <property type="evidence" value="ECO:0000318"/>
    <property type="project" value="GO_Central"/>
</dbReference>
<dbReference type="GO" id="GO:0010597">
    <property type="term" value="P:green leaf volatile biosynthetic process"/>
    <property type="evidence" value="ECO:0007669"/>
    <property type="project" value="UniProtKB-ARBA"/>
</dbReference>
<dbReference type="AlphaFoldDB" id="A0A1S4D831"/>